<accession>A0A9X0HI33</accession>
<evidence type="ECO:0000256" key="3">
    <source>
        <dbReference type="ARBA" id="ARBA00023163"/>
    </source>
</evidence>
<comment type="caution">
    <text evidence="5">The sequence shown here is derived from an EMBL/GenBank/DDBJ whole genome shotgun (WGS) entry which is preliminary data.</text>
</comment>
<dbReference type="PANTHER" id="PTHR44688:SF16">
    <property type="entry name" value="DNA-BINDING TRANSCRIPTIONAL ACTIVATOR DEVR_DOSR"/>
    <property type="match status" value="1"/>
</dbReference>
<evidence type="ECO:0000256" key="1">
    <source>
        <dbReference type="ARBA" id="ARBA00023015"/>
    </source>
</evidence>
<proteinExistence type="predicted"/>
<feature type="domain" description="HTH luxR-type" evidence="4">
    <location>
        <begin position="85"/>
        <end position="150"/>
    </location>
</feature>
<dbReference type="InterPro" id="IPR016032">
    <property type="entry name" value="Sig_transdc_resp-reg_C-effctor"/>
</dbReference>
<dbReference type="SMART" id="SM00421">
    <property type="entry name" value="HTH_LUXR"/>
    <property type="match status" value="1"/>
</dbReference>
<dbReference type="RefSeq" id="WP_059071984.1">
    <property type="nucleotide sequence ID" value="NZ_LNAL01000008.1"/>
</dbReference>
<sequence>MSTVYHQPSPEVVSLQHLLETCHALSQHTDQHLIGLLSKHTSTGEPTLVREQLPTLRHLVRSGAQLHQQLQQPQRTSASKLEAQSQSGPEVLSTRELEVLRLLAKGYTQQQVAEELFISPTTVNNHCARMREKLGLRGRNALLTFAFSRQ</sequence>
<dbReference type="GO" id="GO:0003677">
    <property type="term" value="F:DNA binding"/>
    <property type="evidence" value="ECO:0007669"/>
    <property type="project" value="UniProtKB-KW"/>
</dbReference>
<dbReference type="Proteomes" id="UP000054223">
    <property type="component" value="Unassembled WGS sequence"/>
</dbReference>
<dbReference type="PROSITE" id="PS50043">
    <property type="entry name" value="HTH_LUXR_2"/>
    <property type="match status" value="1"/>
</dbReference>
<dbReference type="GO" id="GO:0006355">
    <property type="term" value="P:regulation of DNA-templated transcription"/>
    <property type="evidence" value="ECO:0007669"/>
    <property type="project" value="InterPro"/>
</dbReference>
<keyword evidence="6" id="KW-1185">Reference proteome</keyword>
<dbReference type="PRINTS" id="PR00038">
    <property type="entry name" value="HTHLUXR"/>
</dbReference>
<dbReference type="SUPFAM" id="SSF46894">
    <property type="entry name" value="C-terminal effector domain of the bipartite response regulators"/>
    <property type="match status" value="1"/>
</dbReference>
<keyword evidence="3" id="KW-0804">Transcription</keyword>
<keyword evidence="2" id="KW-0238">DNA-binding</keyword>
<dbReference type="InterPro" id="IPR000792">
    <property type="entry name" value="Tscrpt_reg_LuxR_C"/>
</dbReference>
<dbReference type="Pfam" id="PF00196">
    <property type="entry name" value="GerE"/>
    <property type="match status" value="1"/>
</dbReference>
<evidence type="ECO:0000259" key="4">
    <source>
        <dbReference type="PROSITE" id="PS50043"/>
    </source>
</evidence>
<evidence type="ECO:0000256" key="2">
    <source>
        <dbReference type="ARBA" id="ARBA00023125"/>
    </source>
</evidence>
<protein>
    <recommendedName>
        <fullName evidence="4">HTH luxR-type domain-containing protein</fullName>
    </recommendedName>
</protein>
<dbReference type="InterPro" id="IPR036388">
    <property type="entry name" value="WH-like_DNA-bd_sf"/>
</dbReference>
<gene>
    <name evidence="5" type="ORF">ASU33_02705</name>
</gene>
<evidence type="ECO:0000313" key="6">
    <source>
        <dbReference type="Proteomes" id="UP000054223"/>
    </source>
</evidence>
<name>A0A9X0HI33_SOLP1</name>
<dbReference type="CDD" id="cd06170">
    <property type="entry name" value="LuxR_C_like"/>
    <property type="match status" value="1"/>
</dbReference>
<dbReference type="PANTHER" id="PTHR44688">
    <property type="entry name" value="DNA-BINDING TRANSCRIPTIONAL ACTIVATOR DEVR_DOSR"/>
    <property type="match status" value="1"/>
</dbReference>
<dbReference type="AlphaFoldDB" id="A0A9X0HI33"/>
<reference evidence="5 6" key="1">
    <citation type="submission" date="2015-11" db="EMBL/GenBank/DDBJ databases">
        <title>Solirubrum puertoriconensis gen. nov. an environmental bacteria isolated in Puerto Rico.</title>
        <authorList>
            <person name="Cuebas-Irizarry M.F."/>
            <person name="Montalvo-Rodriguez R."/>
        </authorList>
    </citation>
    <scope>NUCLEOTIDE SEQUENCE [LARGE SCALE GENOMIC DNA]</scope>
    <source>
        <strain evidence="5 6">MC1A</strain>
    </source>
</reference>
<organism evidence="5 6">
    <name type="scientific">Solirubrum puertoriconensis</name>
    <dbReference type="NCBI Taxonomy" id="1751427"/>
    <lineage>
        <taxon>Bacteria</taxon>
        <taxon>Pseudomonadati</taxon>
        <taxon>Bacteroidota</taxon>
        <taxon>Cytophagia</taxon>
        <taxon>Cytophagales</taxon>
    </lineage>
</organism>
<evidence type="ECO:0000313" key="5">
    <source>
        <dbReference type="EMBL" id="KUG06288.1"/>
    </source>
</evidence>
<dbReference type="EMBL" id="LNAL01000008">
    <property type="protein sequence ID" value="KUG06288.1"/>
    <property type="molecule type" value="Genomic_DNA"/>
</dbReference>
<dbReference type="OrthoDB" id="1727128at2"/>
<dbReference type="Gene3D" id="1.10.10.10">
    <property type="entry name" value="Winged helix-like DNA-binding domain superfamily/Winged helix DNA-binding domain"/>
    <property type="match status" value="1"/>
</dbReference>
<keyword evidence="1" id="KW-0805">Transcription regulation</keyword>